<protein>
    <submittedName>
        <fullName evidence="7">E radial spoke protein 7-like protein</fullName>
    </submittedName>
</protein>
<dbReference type="PANTHER" id="PTHR46212:SF3">
    <property type="entry name" value="GH27120P"/>
    <property type="match status" value="1"/>
</dbReference>
<name>A0A0M0JDD5_9EUKA</name>
<dbReference type="Pfam" id="PF13499">
    <property type="entry name" value="EF-hand_7"/>
    <property type="match status" value="2"/>
</dbReference>
<keyword evidence="4" id="KW-0677">Repeat</keyword>
<dbReference type="CDD" id="cd00051">
    <property type="entry name" value="EFh"/>
    <property type="match status" value="2"/>
</dbReference>
<evidence type="ECO:0000256" key="1">
    <source>
        <dbReference type="ARBA" id="ARBA00004496"/>
    </source>
</evidence>
<evidence type="ECO:0000256" key="5">
    <source>
        <dbReference type="ARBA" id="ARBA00022837"/>
    </source>
</evidence>
<keyword evidence="2" id="KW-0963">Cytoplasm</keyword>
<reference evidence="8" key="1">
    <citation type="journal article" date="2015" name="PLoS Genet.">
        <title>Genome Sequence and Transcriptome Analyses of Chrysochromulina tobin: Metabolic Tools for Enhanced Algal Fitness in the Prominent Order Prymnesiales (Haptophyceae).</title>
        <authorList>
            <person name="Hovde B.T."/>
            <person name="Deodato C.R."/>
            <person name="Hunsperger H.M."/>
            <person name="Ryken S.A."/>
            <person name="Yost W."/>
            <person name="Jha R.K."/>
            <person name="Patterson J."/>
            <person name="Monnat R.J. Jr."/>
            <person name="Barlow S.B."/>
            <person name="Starkenburg S.R."/>
            <person name="Cattolico R.A."/>
        </authorList>
    </citation>
    <scope>NUCLEOTIDE SEQUENCE</scope>
    <source>
        <strain evidence="8">CCMP291</strain>
    </source>
</reference>
<feature type="domain" description="EF-hand" evidence="6">
    <location>
        <begin position="65"/>
        <end position="100"/>
    </location>
</feature>
<dbReference type="InterPro" id="IPR018247">
    <property type="entry name" value="EF_Hand_1_Ca_BS"/>
</dbReference>
<dbReference type="SUPFAM" id="SSF47473">
    <property type="entry name" value="EF-hand"/>
    <property type="match status" value="1"/>
</dbReference>
<keyword evidence="8" id="KW-1185">Reference proteome</keyword>
<comment type="caution">
    <text evidence="7">The sequence shown here is derived from an EMBL/GenBank/DDBJ whole genome shotgun (WGS) entry which is preliminary data.</text>
</comment>
<evidence type="ECO:0000313" key="7">
    <source>
        <dbReference type="EMBL" id="KOO24475.1"/>
    </source>
</evidence>
<evidence type="ECO:0000313" key="8">
    <source>
        <dbReference type="Proteomes" id="UP000037460"/>
    </source>
</evidence>
<sequence length="270" mass="30154">MAEKAAKKKKMEALKKSSMVMQAQDAINNKFKDMFKAFQYIDLDHSGTLNEKELAQALDMFNVPLDKKKLKEIIAACDADGDGSIDYKEFALEAMGVESLSKEFLKNEGNRFYKNDKATINKDYETMMAASANAPVQTEAQKKAALNQARDAINAKFSNMRKAFQDLDLDASGTLSPKELYHAFDRFNLQMDRGRFQSIIDACDKDGNGSISYEEFVDVLARDTVADAAMGKRGLQAIDAMGVESLDKEFLGHKHIKNIKASINNLDDLF</sequence>
<dbReference type="SMART" id="SM00054">
    <property type="entry name" value="EFh"/>
    <property type="match status" value="4"/>
</dbReference>
<feature type="domain" description="EF-hand" evidence="6">
    <location>
        <begin position="155"/>
        <end position="190"/>
    </location>
</feature>
<dbReference type="InterPro" id="IPR051426">
    <property type="entry name" value="Peflin/Sorcin_CaBP"/>
</dbReference>
<feature type="domain" description="EF-hand" evidence="6">
    <location>
        <begin position="191"/>
        <end position="226"/>
    </location>
</feature>
<dbReference type="PROSITE" id="PS00018">
    <property type="entry name" value="EF_HAND_1"/>
    <property type="match status" value="4"/>
</dbReference>
<dbReference type="GO" id="GO:0005737">
    <property type="term" value="C:cytoplasm"/>
    <property type="evidence" value="ECO:0007669"/>
    <property type="project" value="UniProtKB-SubCell"/>
</dbReference>
<keyword evidence="5" id="KW-0106">Calcium</keyword>
<evidence type="ECO:0000256" key="2">
    <source>
        <dbReference type="ARBA" id="ARBA00022490"/>
    </source>
</evidence>
<comment type="subcellular location">
    <subcellularLocation>
        <location evidence="1">Cytoplasm</location>
    </subcellularLocation>
</comment>
<dbReference type="GO" id="GO:0048306">
    <property type="term" value="F:calcium-dependent protein binding"/>
    <property type="evidence" value="ECO:0007669"/>
    <property type="project" value="UniProtKB-ARBA"/>
</dbReference>
<organism evidence="7 8">
    <name type="scientific">Chrysochromulina tobinii</name>
    <dbReference type="NCBI Taxonomy" id="1460289"/>
    <lineage>
        <taxon>Eukaryota</taxon>
        <taxon>Haptista</taxon>
        <taxon>Haptophyta</taxon>
        <taxon>Prymnesiophyceae</taxon>
        <taxon>Prymnesiales</taxon>
        <taxon>Chrysochromulinaceae</taxon>
        <taxon>Chrysochromulina</taxon>
    </lineage>
</organism>
<dbReference type="AlphaFoldDB" id="A0A0M0JDD5"/>
<dbReference type="GO" id="GO:0005509">
    <property type="term" value="F:calcium ion binding"/>
    <property type="evidence" value="ECO:0007669"/>
    <property type="project" value="InterPro"/>
</dbReference>
<evidence type="ECO:0000256" key="4">
    <source>
        <dbReference type="ARBA" id="ARBA00022737"/>
    </source>
</evidence>
<dbReference type="OrthoDB" id="26525at2759"/>
<dbReference type="EMBL" id="JWZX01003090">
    <property type="protein sequence ID" value="KOO24475.1"/>
    <property type="molecule type" value="Genomic_DNA"/>
</dbReference>
<proteinExistence type="predicted"/>
<dbReference type="InterPro" id="IPR011992">
    <property type="entry name" value="EF-hand-dom_pair"/>
</dbReference>
<dbReference type="Gene3D" id="1.10.238.10">
    <property type="entry name" value="EF-hand"/>
    <property type="match status" value="2"/>
</dbReference>
<dbReference type="PROSITE" id="PS50222">
    <property type="entry name" value="EF_HAND_2"/>
    <property type="match status" value="4"/>
</dbReference>
<accession>A0A0M0JDD5</accession>
<evidence type="ECO:0000256" key="3">
    <source>
        <dbReference type="ARBA" id="ARBA00022723"/>
    </source>
</evidence>
<feature type="domain" description="EF-hand" evidence="6">
    <location>
        <begin position="29"/>
        <end position="64"/>
    </location>
</feature>
<keyword evidence="3" id="KW-0479">Metal-binding</keyword>
<dbReference type="Proteomes" id="UP000037460">
    <property type="component" value="Unassembled WGS sequence"/>
</dbReference>
<dbReference type="InterPro" id="IPR002048">
    <property type="entry name" value="EF_hand_dom"/>
</dbReference>
<gene>
    <name evidence="7" type="ORF">Ctob_000405</name>
</gene>
<evidence type="ECO:0000259" key="6">
    <source>
        <dbReference type="PROSITE" id="PS50222"/>
    </source>
</evidence>
<dbReference type="PANTHER" id="PTHR46212">
    <property type="entry name" value="PEFLIN"/>
    <property type="match status" value="1"/>
</dbReference>